<evidence type="ECO:0000313" key="4">
    <source>
        <dbReference type="Proteomes" id="UP000180254"/>
    </source>
</evidence>
<dbReference type="Pfam" id="PF08862">
    <property type="entry name" value="DUF1829"/>
    <property type="match status" value="1"/>
</dbReference>
<reference evidence="3 4" key="1">
    <citation type="submission" date="2016-09" db="EMBL/GenBank/DDBJ databases">
        <title>Genome sequence of Eubacterium angustum.</title>
        <authorList>
            <person name="Poehlein A."/>
            <person name="Daniel R."/>
        </authorList>
    </citation>
    <scope>NUCLEOTIDE SEQUENCE [LARGE SCALE GENOMIC DNA]</scope>
    <source>
        <strain evidence="3 4">DSM 1989</strain>
    </source>
</reference>
<dbReference type="InterPro" id="IPR014961">
    <property type="entry name" value="DUF1829"/>
</dbReference>
<protein>
    <recommendedName>
        <fullName evidence="5">DUF1828 domain-containing protein</fullName>
    </recommendedName>
</protein>
<gene>
    <name evidence="3" type="ORF">EUAN_09120</name>
</gene>
<evidence type="ECO:0000259" key="1">
    <source>
        <dbReference type="Pfam" id="PF08861"/>
    </source>
</evidence>
<sequence length="255" mass="29354">MTNTFSDIYIKWIKENIEEKQISENIFRITTPFLDRNNDHIEVYVVKESNGSLTITDDGNTLGELALSGFSIQGSPKRKHALETILKSHGVSMGDDGDLFVEANMSNFPSKKHMLTQCMIKVSDLFVLSHSSVKSFFLEDVRNFFENNDIRYTEGPSFVGKSKLVNNYDFVIPHYKKAPERIVRVINDLRPDYARSIMFSWDDIKDVRPNNSVLYTFVNDQDKKPSKDALQALSEYDIKYVLWSERNNSINELSA</sequence>
<dbReference type="RefSeq" id="WP_071062080.1">
    <property type="nucleotide sequence ID" value="NZ_MKIE01000002.1"/>
</dbReference>
<evidence type="ECO:0000313" key="3">
    <source>
        <dbReference type="EMBL" id="OHW63128.1"/>
    </source>
</evidence>
<dbReference type="InterPro" id="IPR014960">
    <property type="entry name" value="DUF1828"/>
</dbReference>
<dbReference type="EMBL" id="MKIE01000002">
    <property type="protein sequence ID" value="OHW63128.1"/>
    <property type="molecule type" value="Genomic_DNA"/>
</dbReference>
<evidence type="ECO:0008006" key="5">
    <source>
        <dbReference type="Google" id="ProtNLM"/>
    </source>
</evidence>
<feature type="domain" description="DUF1828" evidence="1">
    <location>
        <begin position="31"/>
        <end position="122"/>
    </location>
</feature>
<dbReference type="Pfam" id="PF08861">
    <property type="entry name" value="DUF1828"/>
    <property type="match status" value="1"/>
</dbReference>
<dbReference type="Proteomes" id="UP000180254">
    <property type="component" value="Unassembled WGS sequence"/>
</dbReference>
<feature type="domain" description="DUF1829" evidence="2">
    <location>
        <begin position="160"/>
        <end position="246"/>
    </location>
</feature>
<keyword evidence="4" id="KW-1185">Reference proteome</keyword>
<evidence type="ECO:0000259" key="2">
    <source>
        <dbReference type="Pfam" id="PF08862"/>
    </source>
</evidence>
<organism evidence="3 4">
    <name type="scientific">Andreesenia angusta</name>
    <dbReference type="NCBI Taxonomy" id="39480"/>
    <lineage>
        <taxon>Bacteria</taxon>
        <taxon>Bacillati</taxon>
        <taxon>Bacillota</taxon>
        <taxon>Tissierellia</taxon>
        <taxon>Tissierellales</taxon>
        <taxon>Gottschalkiaceae</taxon>
        <taxon>Andreesenia</taxon>
    </lineage>
</organism>
<name>A0A1S1V962_9FIRM</name>
<proteinExistence type="predicted"/>
<dbReference type="STRING" id="39480.EUAN_09120"/>
<comment type="caution">
    <text evidence="3">The sequence shown here is derived from an EMBL/GenBank/DDBJ whole genome shotgun (WGS) entry which is preliminary data.</text>
</comment>
<dbReference type="OrthoDB" id="1321863at2"/>
<accession>A0A1S1V962</accession>
<dbReference type="AlphaFoldDB" id="A0A1S1V962"/>